<evidence type="ECO:0000313" key="3">
    <source>
        <dbReference type="Proteomes" id="UP000006727"/>
    </source>
</evidence>
<sequence length="61" mass="6891">MPGPSLIFPARSPVTTLWSLRSRTKEANSNTKTDYILVEKTQGGLIFSRIHSRTRSRNKST</sequence>
<protein>
    <submittedName>
        <fullName evidence="1 2">Uncharacterized protein</fullName>
    </submittedName>
</protein>
<dbReference type="Gramene" id="Pp3c8_24062V3.1">
    <property type="protein sequence ID" value="PAC:32964740.CDS.1"/>
    <property type="gene ID" value="Pp3c8_24062"/>
</dbReference>
<evidence type="ECO:0000313" key="1">
    <source>
        <dbReference type="EMBL" id="PNR50095.1"/>
    </source>
</evidence>
<name>A0A2K1K8I9_PHYPA</name>
<proteinExistence type="predicted"/>
<organism evidence="1">
    <name type="scientific">Physcomitrium patens</name>
    <name type="common">Spreading-leaved earth moss</name>
    <name type="synonym">Physcomitrella patens</name>
    <dbReference type="NCBI Taxonomy" id="3218"/>
    <lineage>
        <taxon>Eukaryota</taxon>
        <taxon>Viridiplantae</taxon>
        <taxon>Streptophyta</taxon>
        <taxon>Embryophyta</taxon>
        <taxon>Bryophyta</taxon>
        <taxon>Bryophytina</taxon>
        <taxon>Bryopsida</taxon>
        <taxon>Funariidae</taxon>
        <taxon>Funariales</taxon>
        <taxon>Funariaceae</taxon>
        <taxon>Physcomitrium</taxon>
    </lineage>
</organism>
<dbReference type="AlphaFoldDB" id="A0A2K1K8I9"/>
<dbReference type="InParanoid" id="A0A2K1K8I9"/>
<gene>
    <name evidence="1" type="ORF">PHYPA_011992</name>
</gene>
<reference evidence="1 3" key="2">
    <citation type="journal article" date="2018" name="Plant J.">
        <title>The Physcomitrella patens chromosome-scale assembly reveals moss genome structure and evolution.</title>
        <authorList>
            <person name="Lang D."/>
            <person name="Ullrich K.K."/>
            <person name="Murat F."/>
            <person name="Fuchs J."/>
            <person name="Jenkins J."/>
            <person name="Haas F.B."/>
            <person name="Piednoel M."/>
            <person name="Gundlach H."/>
            <person name="Van Bel M."/>
            <person name="Meyberg R."/>
            <person name="Vives C."/>
            <person name="Morata J."/>
            <person name="Symeonidi A."/>
            <person name="Hiss M."/>
            <person name="Muchero W."/>
            <person name="Kamisugi Y."/>
            <person name="Saleh O."/>
            <person name="Blanc G."/>
            <person name="Decker E.L."/>
            <person name="van Gessel N."/>
            <person name="Grimwood J."/>
            <person name="Hayes R.D."/>
            <person name="Graham S.W."/>
            <person name="Gunter L.E."/>
            <person name="McDaniel S.F."/>
            <person name="Hoernstein S.N.W."/>
            <person name="Larsson A."/>
            <person name="Li F.W."/>
            <person name="Perroud P.F."/>
            <person name="Phillips J."/>
            <person name="Ranjan P."/>
            <person name="Rokshar D.S."/>
            <person name="Rothfels C.J."/>
            <person name="Schneider L."/>
            <person name="Shu S."/>
            <person name="Stevenson D.W."/>
            <person name="Thummler F."/>
            <person name="Tillich M."/>
            <person name="Villarreal Aguilar J.C."/>
            <person name="Widiez T."/>
            <person name="Wong G.K."/>
            <person name="Wymore A."/>
            <person name="Zhang Y."/>
            <person name="Zimmer A.D."/>
            <person name="Quatrano R.S."/>
            <person name="Mayer K.F.X."/>
            <person name="Goodstein D."/>
            <person name="Casacuberta J.M."/>
            <person name="Vandepoele K."/>
            <person name="Reski R."/>
            <person name="Cuming A.C."/>
            <person name="Tuskan G.A."/>
            <person name="Maumus F."/>
            <person name="Salse J."/>
            <person name="Schmutz J."/>
            <person name="Rensing S.A."/>
        </authorList>
    </citation>
    <scope>NUCLEOTIDE SEQUENCE [LARGE SCALE GENOMIC DNA]</scope>
    <source>
        <strain evidence="2 3">cv. Gransden 2004</strain>
    </source>
</reference>
<dbReference type="EMBL" id="ABEU02000008">
    <property type="protein sequence ID" value="PNR50095.1"/>
    <property type="molecule type" value="Genomic_DNA"/>
</dbReference>
<reference evidence="2" key="3">
    <citation type="submission" date="2020-12" db="UniProtKB">
        <authorList>
            <consortium name="EnsemblPlants"/>
        </authorList>
    </citation>
    <scope>IDENTIFICATION</scope>
</reference>
<accession>A0A2K1K8I9</accession>
<reference evidence="1 3" key="1">
    <citation type="journal article" date="2008" name="Science">
        <title>The Physcomitrella genome reveals evolutionary insights into the conquest of land by plants.</title>
        <authorList>
            <person name="Rensing S."/>
            <person name="Lang D."/>
            <person name="Zimmer A."/>
            <person name="Terry A."/>
            <person name="Salamov A."/>
            <person name="Shapiro H."/>
            <person name="Nishiyama T."/>
            <person name="Perroud P.-F."/>
            <person name="Lindquist E."/>
            <person name="Kamisugi Y."/>
            <person name="Tanahashi T."/>
            <person name="Sakakibara K."/>
            <person name="Fujita T."/>
            <person name="Oishi K."/>
            <person name="Shin-I T."/>
            <person name="Kuroki Y."/>
            <person name="Toyoda A."/>
            <person name="Suzuki Y."/>
            <person name="Hashimoto A."/>
            <person name="Yamaguchi K."/>
            <person name="Sugano A."/>
            <person name="Kohara Y."/>
            <person name="Fujiyama A."/>
            <person name="Anterola A."/>
            <person name="Aoki S."/>
            <person name="Ashton N."/>
            <person name="Barbazuk W.B."/>
            <person name="Barker E."/>
            <person name="Bennetzen J."/>
            <person name="Bezanilla M."/>
            <person name="Blankenship R."/>
            <person name="Cho S.H."/>
            <person name="Dutcher S."/>
            <person name="Estelle M."/>
            <person name="Fawcett J.A."/>
            <person name="Gundlach H."/>
            <person name="Hanada K."/>
            <person name="Heyl A."/>
            <person name="Hicks K.A."/>
            <person name="Hugh J."/>
            <person name="Lohr M."/>
            <person name="Mayer K."/>
            <person name="Melkozernov A."/>
            <person name="Murata T."/>
            <person name="Nelson D."/>
            <person name="Pils B."/>
            <person name="Prigge M."/>
            <person name="Reiss B."/>
            <person name="Renner T."/>
            <person name="Rombauts S."/>
            <person name="Rushton P."/>
            <person name="Sanderfoot A."/>
            <person name="Schween G."/>
            <person name="Shiu S.-H."/>
            <person name="Stueber K."/>
            <person name="Theodoulou F.L."/>
            <person name="Tu H."/>
            <person name="Van de Peer Y."/>
            <person name="Verrier P.J."/>
            <person name="Waters E."/>
            <person name="Wood A."/>
            <person name="Yang L."/>
            <person name="Cove D."/>
            <person name="Cuming A."/>
            <person name="Hasebe M."/>
            <person name="Lucas S."/>
            <person name="Mishler D.B."/>
            <person name="Reski R."/>
            <person name="Grigoriev I."/>
            <person name="Quatrano R.S."/>
            <person name="Boore J.L."/>
        </authorList>
    </citation>
    <scope>NUCLEOTIDE SEQUENCE [LARGE SCALE GENOMIC DNA]</scope>
    <source>
        <strain evidence="2 3">cv. Gransden 2004</strain>
    </source>
</reference>
<dbReference type="EnsemblPlants" id="Pp3c8_24062V3.1">
    <property type="protein sequence ID" value="PAC:32964740.CDS.1"/>
    <property type="gene ID" value="Pp3c8_24062"/>
</dbReference>
<evidence type="ECO:0000313" key="2">
    <source>
        <dbReference type="EnsemblPlants" id="PAC:32964740.CDS.1"/>
    </source>
</evidence>
<keyword evidence="3" id="KW-1185">Reference proteome</keyword>
<dbReference type="Proteomes" id="UP000006727">
    <property type="component" value="Chromosome 8"/>
</dbReference>